<feature type="non-terminal residue" evidence="1">
    <location>
        <position position="155"/>
    </location>
</feature>
<gene>
    <name evidence="1" type="ORF">S03H2_17495</name>
</gene>
<organism evidence="1">
    <name type="scientific">marine sediment metagenome</name>
    <dbReference type="NCBI Taxonomy" id="412755"/>
    <lineage>
        <taxon>unclassified sequences</taxon>
        <taxon>metagenomes</taxon>
        <taxon>ecological metagenomes</taxon>
    </lineage>
</organism>
<accession>X1GYU5</accession>
<comment type="caution">
    <text evidence="1">The sequence shown here is derived from an EMBL/GenBank/DDBJ whole genome shotgun (WGS) entry which is preliminary data.</text>
</comment>
<sequence length="155" mass="16983">MVDIKDLDRNLNHIYLMHAPNLEVPVGNQIGNISVELELYEKSLALAGDLKRLPVLVSINGIITMHAGTFGFMNASNWTEMTAYAKLWNRDNVIPAEYAEIEDRIAQWSLYAVDVAGAIILVDIEPNSIQYQGGILLASTITLSLELTGDVVVAG</sequence>
<dbReference type="EMBL" id="BARU01009031">
    <property type="protein sequence ID" value="GAH46794.1"/>
    <property type="molecule type" value="Genomic_DNA"/>
</dbReference>
<proteinExistence type="predicted"/>
<dbReference type="AlphaFoldDB" id="X1GYU5"/>
<protein>
    <submittedName>
        <fullName evidence="1">Uncharacterized protein</fullName>
    </submittedName>
</protein>
<evidence type="ECO:0000313" key="1">
    <source>
        <dbReference type="EMBL" id="GAH46794.1"/>
    </source>
</evidence>
<reference evidence="1" key="1">
    <citation type="journal article" date="2014" name="Front. Microbiol.">
        <title>High frequency of phylogenetically diverse reductive dehalogenase-homologous genes in deep subseafloor sedimentary metagenomes.</title>
        <authorList>
            <person name="Kawai M."/>
            <person name="Futagami T."/>
            <person name="Toyoda A."/>
            <person name="Takaki Y."/>
            <person name="Nishi S."/>
            <person name="Hori S."/>
            <person name="Arai W."/>
            <person name="Tsubouchi T."/>
            <person name="Morono Y."/>
            <person name="Uchiyama I."/>
            <person name="Ito T."/>
            <person name="Fujiyama A."/>
            <person name="Inagaki F."/>
            <person name="Takami H."/>
        </authorList>
    </citation>
    <scope>NUCLEOTIDE SEQUENCE</scope>
    <source>
        <strain evidence="1">Expedition CK06-06</strain>
    </source>
</reference>
<name>X1GYU5_9ZZZZ</name>